<evidence type="ECO:0000313" key="13">
    <source>
        <dbReference type="EMBL" id="MFD2213819.1"/>
    </source>
</evidence>
<dbReference type="SUPFAM" id="SSF54675">
    <property type="entry name" value="Nicotinate/Quinolinate PRTase N-terminal domain-like"/>
    <property type="match status" value="1"/>
</dbReference>
<dbReference type="Proteomes" id="UP001597318">
    <property type="component" value="Unassembled WGS sequence"/>
</dbReference>
<name>A0ABW5BW69_9BACI</name>
<evidence type="ECO:0000256" key="7">
    <source>
        <dbReference type="ARBA" id="ARBA00022679"/>
    </source>
</evidence>
<dbReference type="Pfam" id="PF01729">
    <property type="entry name" value="QRPTase_C"/>
    <property type="match status" value="1"/>
</dbReference>
<evidence type="ECO:0000256" key="10">
    <source>
        <dbReference type="PIRNR" id="PIRNR006250"/>
    </source>
</evidence>
<proteinExistence type="inferred from homology"/>
<keyword evidence="6 10" id="KW-0328">Glycosyltransferase</keyword>
<evidence type="ECO:0000259" key="12">
    <source>
        <dbReference type="Pfam" id="PF02749"/>
    </source>
</evidence>
<dbReference type="InterPro" id="IPR027277">
    <property type="entry name" value="NadC/ModD"/>
</dbReference>
<dbReference type="Pfam" id="PF02749">
    <property type="entry name" value="QRPTase_N"/>
    <property type="match status" value="1"/>
</dbReference>
<comment type="caution">
    <text evidence="13">The sequence shown here is derived from an EMBL/GenBank/DDBJ whole genome shotgun (WGS) entry which is preliminary data.</text>
</comment>
<dbReference type="NCBIfam" id="TIGR00078">
    <property type="entry name" value="nadC"/>
    <property type="match status" value="1"/>
</dbReference>
<dbReference type="Gene3D" id="3.90.1170.20">
    <property type="entry name" value="Quinolinate phosphoribosyl transferase, N-terminal domain"/>
    <property type="match status" value="1"/>
</dbReference>
<feature type="domain" description="Quinolinate phosphoribosyl transferase C-terminal" evidence="11">
    <location>
        <begin position="109"/>
        <end position="273"/>
    </location>
</feature>
<dbReference type="InterPro" id="IPR013785">
    <property type="entry name" value="Aldolase_TIM"/>
</dbReference>
<dbReference type="InterPro" id="IPR036068">
    <property type="entry name" value="Nicotinate_pribotase-like_C"/>
</dbReference>
<gene>
    <name evidence="13" type="primary">nadC</name>
    <name evidence="13" type="ORF">ACFSKK_09025</name>
</gene>
<evidence type="ECO:0000256" key="4">
    <source>
        <dbReference type="ARBA" id="ARBA00011944"/>
    </source>
</evidence>
<comment type="pathway">
    <text evidence="2">Cofactor biosynthesis; NAD(+) biosynthesis; nicotinate D-ribonucleotide from quinolinate: step 1/1.</text>
</comment>
<dbReference type="RefSeq" id="WP_247344760.1">
    <property type="nucleotide sequence ID" value="NZ_CP095550.1"/>
</dbReference>
<dbReference type="PIRSF" id="PIRSF006250">
    <property type="entry name" value="NadC_ModD"/>
    <property type="match status" value="1"/>
</dbReference>
<keyword evidence="14" id="KW-1185">Reference proteome</keyword>
<dbReference type="EC" id="2.4.2.19" evidence="4"/>
<evidence type="ECO:0000256" key="8">
    <source>
        <dbReference type="ARBA" id="ARBA00033102"/>
    </source>
</evidence>
<evidence type="ECO:0000256" key="2">
    <source>
        <dbReference type="ARBA" id="ARBA00004893"/>
    </source>
</evidence>
<dbReference type="Gene3D" id="3.20.20.70">
    <property type="entry name" value="Aldolase class I"/>
    <property type="match status" value="1"/>
</dbReference>
<organism evidence="13 14">
    <name type="scientific">Metabacillus endolithicus</name>
    <dbReference type="NCBI Taxonomy" id="1535204"/>
    <lineage>
        <taxon>Bacteria</taxon>
        <taxon>Bacillati</taxon>
        <taxon>Bacillota</taxon>
        <taxon>Bacilli</taxon>
        <taxon>Bacillales</taxon>
        <taxon>Bacillaceae</taxon>
        <taxon>Metabacillus</taxon>
    </lineage>
</organism>
<dbReference type="EMBL" id="JBHUIK010000002">
    <property type="protein sequence ID" value="MFD2213819.1"/>
    <property type="molecule type" value="Genomic_DNA"/>
</dbReference>
<reference evidence="14" key="1">
    <citation type="journal article" date="2019" name="Int. J. Syst. Evol. Microbiol.">
        <title>The Global Catalogue of Microorganisms (GCM) 10K type strain sequencing project: providing services to taxonomists for standard genome sequencing and annotation.</title>
        <authorList>
            <consortium name="The Broad Institute Genomics Platform"/>
            <consortium name="The Broad Institute Genome Sequencing Center for Infectious Disease"/>
            <person name="Wu L."/>
            <person name="Ma J."/>
        </authorList>
    </citation>
    <scope>NUCLEOTIDE SEQUENCE [LARGE SCALE GENOMIC DNA]</scope>
    <source>
        <strain evidence="14">CGMCC 1.15474</strain>
    </source>
</reference>
<evidence type="ECO:0000259" key="11">
    <source>
        <dbReference type="Pfam" id="PF01729"/>
    </source>
</evidence>
<dbReference type="InterPro" id="IPR037128">
    <property type="entry name" value="Quinolinate_PRibosylTase_N_sf"/>
</dbReference>
<dbReference type="SUPFAM" id="SSF51690">
    <property type="entry name" value="Nicotinate/Quinolinate PRTase C-terminal domain-like"/>
    <property type="match status" value="1"/>
</dbReference>
<evidence type="ECO:0000256" key="9">
    <source>
        <dbReference type="ARBA" id="ARBA00047445"/>
    </source>
</evidence>
<dbReference type="CDD" id="cd01572">
    <property type="entry name" value="QPRTase"/>
    <property type="match status" value="1"/>
</dbReference>
<evidence type="ECO:0000256" key="6">
    <source>
        <dbReference type="ARBA" id="ARBA00022676"/>
    </source>
</evidence>
<evidence type="ECO:0000313" key="14">
    <source>
        <dbReference type="Proteomes" id="UP001597318"/>
    </source>
</evidence>
<accession>A0ABW5BW69</accession>
<dbReference type="PANTHER" id="PTHR32179">
    <property type="entry name" value="NICOTINATE-NUCLEOTIDE PYROPHOSPHORYLASE [CARBOXYLATING]"/>
    <property type="match status" value="1"/>
</dbReference>
<comment type="similarity">
    <text evidence="3 10">Belongs to the NadC/ModD family.</text>
</comment>
<dbReference type="InterPro" id="IPR022412">
    <property type="entry name" value="Quinolinate_PRibosylTrfase_N"/>
</dbReference>
<keyword evidence="5" id="KW-0662">Pyridine nucleotide biosynthesis</keyword>
<evidence type="ECO:0000256" key="1">
    <source>
        <dbReference type="ARBA" id="ARBA00003237"/>
    </source>
</evidence>
<evidence type="ECO:0000256" key="5">
    <source>
        <dbReference type="ARBA" id="ARBA00022642"/>
    </source>
</evidence>
<dbReference type="GO" id="GO:0004514">
    <property type="term" value="F:nicotinate-nucleotide diphosphorylase (carboxylating) activity"/>
    <property type="evidence" value="ECO:0007669"/>
    <property type="project" value="UniProtKB-EC"/>
</dbReference>
<sequence>MNVIKLKKKLEEFFLEDLGELDVSSQTIFGVEARGEAVILAKEEGVLAGVNIIEAGYSLFHSDVIVNLKKQDGDLLQKGDIIAEIEGPVAVILSGERVILNLLQRMSGIATLTNKAVHLLQSNTTRICDTRKTSPGLRMFEKYAVRCGGGFNHRFGLYDGVMIKDNHIAFSGSIKNAVNKVRESTGHMIKIEVEIETEEQLQEAIDAGADVIMFDNRSPEEVARFAEITPKHIITEASGGIGLHNLADYRHTNVDYISLGMLTHSYRSLDISLNVK</sequence>
<dbReference type="InterPro" id="IPR004393">
    <property type="entry name" value="NadC"/>
</dbReference>
<comment type="function">
    <text evidence="1">Involved in the catabolism of quinolinic acid (QA).</text>
</comment>
<dbReference type="PANTHER" id="PTHR32179:SF3">
    <property type="entry name" value="NICOTINATE-NUCLEOTIDE PYROPHOSPHORYLASE [CARBOXYLATING]"/>
    <property type="match status" value="1"/>
</dbReference>
<protein>
    <recommendedName>
        <fullName evidence="4">nicotinate-nucleotide diphosphorylase (carboxylating)</fullName>
        <ecNumber evidence="4">2.4.2.19</ecNumber>
    </recommendedName>
    <alternativeName>
        <fullName evidence="8">Quinolinate phosphoribosyltransferase [decarboxylating]</fullName>
    </alternativeName>
</protein>
<dbReference type="InterPro" id="IPR002638">
    <property type="entry name" value="Quinolinate_PRibosylTrfase_C"/>
</dbReference>
<keyword evidence="7 10" id="KW-0808">Transferase</keyword>
<evidence type="ECO:0000256" key="3">
    <source>
        <dbReference type="ARBA" id="ARBA00009400"/>
    </source>
</evidence>
<comment type="catalytic activity">
    <reaction evidence="9">
        <text>nicotinate beta-D-ribonucleotide + CO2 + diphosphate = quinolinate + 5-phospho-alpha-D-ribose 1-diphosphate + 2 H(+)</text>
        <dbReference type="Rhea" id="RHEA:12733"/>
        <dbReference type="ChEBI" id="CHEBI:15378"/>
        <dbReference type="ChEBI" id="CHEBI:16526"/>
        <dbReference type="ChEBI" id="CHEBI:29959"/>
        <dbReference type="ChEBI" id="CHEBI:33019"/>
        <dbReference type="ChEBI" id="CHEBI:57502"/>
        <dbReference type="ChEBI" id="CHEBI:58017"/>
        <dbReference type="EC" id="2.4.2.19"/>
    </reaction>
</comment>
<feature type="domain" description="Quinolinate phosphoribosyl transferase N-terminal" evidence="12">
    <location>
        <begin position="22"/>
        <end position="107"/>
    </location>
</feature>